<sequence>MPSLQSTIATYTGRFSVNAPYFNDMPSPELGLVLVIPAYKEPAIQRTLDSLGNCQAPGGMVEVVCVVNAPEGAASIDLETNEECVRQIEEWKHRHPGHFLSVKIIREESLHQKKAGAGLARKLGMDEALHRWGKLDKNGPILCLDADCEVSEDYFLAAEKAFEEPALELAHFQFEHRYADESNPKLAAGIMEYELHLRCYIQGLIWAGYPFARHTVGSCMAVRAATYARSGGMNTRKAGEDFYFMHKLLPVATFAYLDARVYPSCRASDRVPFGTGKAQMDYLMAGIASKTSYHPDCYGCLKAFFRQIPLLYEADPEEWNLPEPVREALRTVGFTDRVLAIKKQSTSKASFLTKFWQWFDGFLVLKLTHYLRDRVYPNLPVAQAAEQLRERIQGKFGGARIVDLLFWYRERDGL</sequence>
<dbReference type="Gene3D" id="3.90.550.10">
    <property type="entry name" value="Spore Coat Polysaccharide Biosynthesis Protein SpsA, Chain A"/>
    <property type="match status" value="1"/>
</dbReference>
<evidence type="ECO:0000256" key="4">
    <source>
        <dbReference type="ARBA" id="ARBA00022679"/>
    </source>
</evidence>
<evidence type="ECO:0000256" key="3">
    <source>
        <dbReference type="ARBA" id="ARBA00022676"/>
    </source>
</evidence>
<dbReference type="PANTHER" id="PTHR43646">
    <property type="entry name" value="GLYCOSYLTRANSFERASE"/>
    <property type="match status" value="1"/>
</dbReference>
<accession>A0A1H6UMB8</accession>
<evidence type="ECO:0000256" key="2">
    <source>
        <dbReference type="ARBA" id="ARBA00022475"/>
    </source>
</evidence>
<dbReference type="EMBL" id="FNZH01000001">
    <property type="protein sequence ID" value="SEI92816.1"/>
    <property type="molecule type" value="Genomic_DNA"/>
</dbReference>
<evidence type="ECO:0008006" key="8">
    <source>
        <dbReference type="Google" id="ProtNLM"/>
    </source>
</evidence>
<organism evidence="6 7">
    <name type="scientific">Cyclobacterium xiamenense</name>
    <dbReference type="NCBI Taxonomy" id="1297121"/>
    <lineage>
        <taxon>Bacteria</taxon>
        <taxon>Pseudomonadati</taxon>
        <taxon>Bacteroidota</taxon>
        <taxon>Cytophagia</taxon>
        <taxon>Cytophagales</taxon>
        <taxon>Cyclobacteriaceae</taxon>
        <taxon>Cyclobacterium</taxon>
    </lineage>
</organism>
<proteinExistence type="predicted"/>
<dbReference type="GO" id="GO:0016757">
    <property type="term" value="F:glycosyltransferase activity"/>
    <property type="evidence" value="ECO:0007669"/>
    <property type="project" value="UniProtKB-KW"/>
</dbReference>
<evidence type="ECO:0000313" key="7">
    <source>
        <dbReference type="Proteomes" id="UP000199403"/>
    </source>
</evidence>
<keyword evidence="5" id="KW-0472">Membrane</keyword>
<keyword evidence="7" id="KW-1185">Reference proteome</keyword>
<keyword evidence="3" id="KW-0328">Glycosyltransferase</keyword>
<keyword evidence="2" id="KW-1003">Cell membrane</keyword>
<reference evidence="7" key="1">
    <citation type="submission" date="2016-10" db="EMBL/GenBank/DDBJ databases">
        <authorList>
            <person name="Varghese N."/>
            <person name="Submissions S."/>
        </authorList>
    </citation>
    <scope>NUCLEOTIDE SEQUENCE [LARGE SCALE GENOMIC DNA]</scope>
    <source>
        <strain evidence="7">IBRC-M 10761</strain>
    </source>
</reference>
<dbReference type="InterPro" id="IPR029044">
    <property type="entry name" value="Nucleotide-diphossugar_trans"/>
</dbReference>
<evidence type="ECO:0000256" key="5">
    <source>
        <dbReference type="ARBA" id="ARBA00023136"/>
    </source>
</evidence>
<evidence type="ECO:0000313" key="6">
    <source>
        <dbReference type="EMBL" id="SEI92816.1"/>
    </source>
</evidence>
<dbReference type="PANTHER" id="PTHR43646:SF2">
    <property type="entry name" value="GLYCOSYLTRANSFERASE 2-LIKE DOMAIN-CONTAINING PROTEIN"/>
    <property type="match status" value="1"/>
</dbReference>
<name>A0A1H6UMB8_9BACT</name>
<dbReference type="GO" id="GO:0005886">
    <property type="term" value="C:plasma membrane"/>
    <property type="evidence" value="ECO:0007669"/>
    <property type="project" value="UniProtKB-SubCell"/>
</dbReference>
<evidence type="ECO:0000256" key="1">
    <source>
        <dbReference type="ARBA" id="ARBA00004236"/>
    </source>
</evidence>
<dbReference type="SUPFAM" id="SSF53448">
    <property type="entry name" value="Nucleotide-diphospho-sugar transferases"/>
    <property type="match status" value="1"/>
</dbReference>
<dbReference type="STRING" id="1416801.SAMN05192553_101888"/>
<gene>
    <name evidence="6" type="ORF">SAMN05192553_101888</name>
</gene>
<dbReference type="AlphaFoldDB" id="A0A1H6UMB8"/>
<dbReference type="Proteomes" id="UP000199403">
    <property type="component" value="Unassembled WGS sequence"/>
</dbReference>
<dbReference type="RefSeq" id="WP_143057550.1">
    <property type="nucleotide sequence ID" value="NZ_FNZH01000001.1"/>
</dbReference>
<comment type="subcellular location">
    <subcellularLocation>
        <location evidence="1">Cell membrane</location>
    </subcellularLocation>
</comment>
<dbReference type="OrthoDB" id="5391853at2"/>
<keyword evidence="4" id="KW-0808">Transferase</keyword>
<protein>
    <recommendedName>
        <fullName evidence="8">Glycosyl transferase family 2</fullName>
    </recommendedName>
</protein>